<keyword evidence="2" id="KW-1185">Reference proteome</keyword>
<dbReference type="Proteomes" id="UP001142292">
    <property type="component" value="Unassembled WGS sequence"/>
</dbReference>
<reference evidence="1" key="2">
    <citation type="submission" date="2023-01" db="EMBL/GenBank/DDBJ databases">
        <authorList>
            <person name="Sun Q."/>
            <person name="Evtushenko L."/>
        </authorList>
    </citation>
    <scope>NUCLEOTIDE SEQUENCE</scope>
    <source>
        <strain evidence="1">VKM Ac-1246</strain>
    </source>
</reference>
<dbReference type="EMBL" id="BSEL01000004">
    <property type="protein sequence ID" value="GLJ67532.1"/>
    <property type="molecule type" value="Genomic_DNA"/>
</dbReference>
<reference evidence="1" key="1">
    <citation type="journal article" date="2014" name="Int. J. Syst. Evol. Microbiol.">
        <title>Complete genome of a new Firmicutes species belonging to the dominant human colonic microbiota ('Ruminococcus bicirculans') reveals two chromosomes and a selective capacity to utilize plant glucans.</title>
        <authorList>
            <consortium name="NISC Comparative Sequencing Program"/>
            <person name="Wegmann U."/>
            <person name="Louis P."/>
            <person name="Goesmann A."/>
            <person name="Henrissat B."/>
            <person name="Duncan S.H."/>
            <person name="Flint H.J."/>
        </authorList>
    </citation>
    <scope>NUCLEOTIDE SEQUENCE</scope>
    <source>
        <strain evidence="1">VKM Ac-1246</strain>
    </source>
</reference>
<comment type="caution">
    <text evidence="1">The sequence shown here is derived from an EMBL/GenBank/DDBJ whole genome shotgun (WGS) entry which is preliminary data.</text>
</comment>
<evidence type="ECO:0000313" key="2">
    <source>
        <dbReference type="Proteomes" id="UP001142292"/>
    </source>
</evidence>
<sequence length="374" mass="41021">MPSRDEDLDWLPDRHLAAALTLGHADSVAGQLCDLVFEYEVADPLELKSVYDERHCHVTVEKIAPLPPAIARLAADVLTQLRAAIEHAVYAEVEWRLGRELTAAEAGRIEMPAQTSPEGFATWLKGRKRKDLPPLRDGEVLIDRIRALQPYQQTDVDHHPLRLLAEHTNHAKHRSPAVAMMRLGMVNTWPLNNPNVKVASSGTPLEPGAILATSPKYGQVELSFWPVVAVQRPHTGEWGMLVQEIDVISNWARTVALPSIATGEVNPVPPLPPQIDTTKGWEDSRDALSAGGPHTAATRLGFRLQAKTARTSLPEILSSLAESPDLAVLERWVDGLTDDQVLAQMSAIAQDLPLGHTQAAREMIRNASEADERG</sequence>
<name>A0ABQ5SVM1_9ACTN</name>
<dbReference type="RefSeq" id="WP_189117782.1">
    <property type="nucleotide sequence ID" value="NZ_BMRK01000004.1"/>
</dbReference>
<protein>
    <submittedName>
        <fullName evidence="1">Uncharacterized protein</fullName>
    </submittedName>
</protein>
<gene>
    <name evidence="1" type="ORF">GCM10017579_15680</name>
</gene>
<organism evidence="1 2">
    <name type="scientific">Nocardioides luteus</name>
    <dbReference type="NCBI Taxonomy" id="1844"/>
    <lineage>
        <taxon>Bacteria</taxon>
        <taxon>Bacillati</taxon>
        <taxon>Actinomycetota</taxon>
        <taxon>Actinomycetes</taxon>
        <taxon>Propionibacteriales</taxon>
        <taxon>Nocardioidaceae</taxon>
        <taxon>Nocardioides</taxon>
    </lineage>
</organism>
<evidence type="ECO:0000313" key="1">
    <source>
        <dbReference type="EMBL" id="GLJ67532.1"/>
    </source>
</evidence>
<proteinExistence type="predicted"/>
<accession>A0ABQ5SVM1</accession>